<sequence length="98" mass="10990">MAEKTEQTKTVQLTVEELQSLGCRLSNILKTIKMDQVAQAGVSLAKERDLFTFTHLATNYLSSSYEVFETIIAELDDIASQLLECDDAEELEAFKNGR</sequence>
<dbReference type="Proteomes" id="UP001208557">
    <property type="component" value="Unassembled WGS sequence"/>
</dbReference>
<evidence type="ECO:0000313" key="2">
    <source>
        <dbReference type="Proteomes" id="UP001208557"/>
    </source>
</evidence>
<dbReference type="EMBL" id="JAKUVJ010000002">
    <property type="protein sequence ID" value="MCY7033803.1"/>
    <property type="molecule type" value="Genomic_DNA"/>
</dbReference>
<protein>
    <submittedName>
        <fullName evidence="1">Uncharacterized protein</fullName>
    </submittedName>
</protein>
<reference evidence="1 2" key="1">
    <citation type="journal article" date="2022" name="Med Res Arch">
        <title>Genomic identification of streptococcal strains and relation to clinical characteristics. A substudy to The Partial Oral Treatment of Endocarditis (POET) Trial.</title>
        <authorList>
            <person name="Christensen J."/>
            <person name="Jensen C."/>
            <person name="Dargis R."/>
            <person name="Nielsen X."/>
            <person name="Pries- Heje M."/>
            <person name="Wiingaard C."/>
            <person name="Ihlemann N."/>
            <person name="Gill S."/>
            <person name="Bruun N."/>
            <person name="Elming H."/>
            <person name="Povlsen J."/>
            <person name="Madsen T."/>
            <person name="Jensen K."/>
            <person name="Fuursted K."/>
            <person name="Ostergaard L."/>
            <person name="Christiansen U."/>
            <person name="Rosenvinge F."/>
            <person name="Helweg-Larsen J."/>
            <person name="Fosbol E."/>
            <person name="Kober L."/>
            <person name="Torp-Pedersen C."/>
            <person name="Tonder N."/>
            <person name="Moser C."/>
            <person name="Iversen K."/>
            <person name="Bundgaard H."/>
        </authorList>
    </citation>
    <scope>NUCLEOTIDE SEQUENCE [LARGE SCALE GENOMIC DNA]</scope>
    <source>
        <strain evidence="1 2">A12055600</strain>
    </source>
</reference>
<dbReference type="AlphaFoldDB" id="A0ABD4VGI4"/>
<accession>A0ABD4VGI4</accession>
<gene>
    <name evidence="1" type="ORF">MK406_01755</name>
</gene>
<proteinExistence type="predicted"/>
<evidence type="ECO:0000313" key="1">
    <source>
        <dbReference type="EMBL" id="MCY7033803.1"/>
    </source>
</evidence>
<organism evidence="1 2">
    <name type="scientific">Streptococcus sanguinis</name>
    <dbReference type="NCBI Taxonomy" id="1305"/>
    <lineage>
        <taxon>Bacteria</taxon>
        <taxon>Bacillati</taxon>
        <taxon>Bacillota</taxon>
        <taxon>Bacilli</taxon>
        <taxon>Lactobacillales</taxon>
        <taxon>Streptococcaceae</taxon>
        <taxon>Streptococcus</taxon>
    </lineage>
</organism>
<comment type="caution">
    <text evidence="1">The sequence shown here is derived from an EMBL/GenBank/DDBJ whole genome shotgun (WGS) entry which is preliminary data.</text>
</comment>
<name>A0ABD4VGI4_STRSA</name>
<dbReference type="RefSeq" id="WP_268685505.1">
    <property type="nucleotide sequence ID" value="NZ_JAKUVJ010000002.1"/>
</dbReference>